<dbReference type="Gene3D" id="2.120.10.30">
    <property type="entry name" value="TolB, C-terminal domain"/>
    <property type="match status" value="1"/>
</dbReference>
<name>X0VJ45_9ZZZZ</name>
<proteinExistence type="predicted"/>
<feature type="compositionally biased region" description="Basic and acidic residues" evidence="1">
    <location>
        <begin position="55"/>
        <end position="70"/>
    </location>
</feature>
<gene>
    <name evidence="2" type="ORF">S01H1_41285</name>
</gene>
<dbReference type="EMBL" id="BARS01026178">
    <property type="protein sequence ID" value="GAG12483.1"/>
    <property type="molecule type" value="Genomic_DNA"/>
</dbReference>
<feature type="non-terminal residue" evidence="2">
    <location>
        <position position="117"/>
    </location>
</feature>
<reference evidence="2" key="1">
    <citation type="journal article" date="2014" name="Front. Microbiol.">
        <title>High frequency of phylogenetically diverse reductive dehalogenase-homologous genes in deep subseafloor sedimentary metagenomes.</title>
        <authorList>
            <person name="Kawai M."/>
            <person name="Futagami T."/>
            <person name="Toyoda A."/>
            <person name="Takaki Y."/>
            <person name="Nishi S."/>
            <person name="Hori S."/>
            <person name="Arai W."/>
            <person name="Tsubouchi T."/>
            <person name="Morono Y."/>
            <person name="Uchiyama I."/>
            <person name="Ito T."/>
            <person name="Fujiyama A."/>
            <person name="Inagaki F."/>
            <person name="Takami H."/>
        </authorList>
    </citation>
    <scope>NUCLEOTIDE SEQUENCE</scope>
    <source>
        <strain evidence="2">Expedition CK06-06</strain>
    </source>
</reference>
<evidence type="ECO:0008006" key="3">
    <source>
        <dbReference type="Google" id="ProtNLM"/>
    </source>
</evidence>
<dbReference type="InterPro" id="IPR011042">
    <property type="entry name" value="6-blade_b-propeller_TolB-like"/>
</dbReference>
<dbReference type="SUPFAM" id="SSF82171">
    <property type="entry name" value="DPP6 N-terminal domain-like"/>
    <property type="match status" value="1"/>
</dbReference>
<evidence type="ECO:0000256" key="1">
    <source>
        <dbReference type="SAM" id="MobiDB-lite"/>
    </source>
</evidence>
<organism evidence="2">
    <name type="scientific">marine sediment metagenome</name>
    <dbReference type="NCBI Taxonomy" id="412755"/>
    <lineage>
        <taxon>unclassified sequences</taxon>
        <taxon>metagenomes</taxon>
        <taxon>ecological metagenomes</taxon>
    </lineage>
</organism>
<dbReference type="AlphaFoldDB" id="X0VJ45"/>
<evidence type="ECO:0000313" key="2">
    <source>
        <dbReference type="EMBL" id="GAG12483.1"/>
    </source>
</evidence>
<feature type="region of interest" description="Disordered" evidence="1">
    <location>
        <begin position="50"/>
        <end position="77"/>
    </location>
</feature>
<sequence length="117" mass="13606">MQSERYRDNPFVQIYTFDLVTGRTRLVSPGVGRTTCSYFRPGTNEVLFASSHLDPQAREKQRREYQERPSRTSGHTPFVYEEHFDIFSCDQRGRNLRRLTDSFGFDAEGAYSPDGKL</sequence>
<accession>X0VJ45</accession>
<comment type="caution">
    <text evidence="2">The sequence shown here is derived from an EMBL/GenBank/DDBJ whole genome shotgun (WGS) entry which is preliminary data.</text>
</comment>
<protein>
    <recommendedName>
        <fullName evidence="3">Dipeptidylpeptidase IV N-terminal domain-containing protein</fullName>
    </recommendedName>
</protein>